<dbReference type="RefSeq" id="WP_207680632.1">
    <property type="nucleotide sequence ID" value="NZ_CP061800.1"/>
</dbReference>
<keyword evidence="4" id="KW-1185">Reference proteome</keyword>
<reference evidence="3" key="1">
    <citation type="journal article" date="2021" name="Microb. Physiol.">
        <title>Proteogenomic Insights into the Physiology of Marine, Sulfate-Reducing, Filamentous Desulfonema limicola and Desulfonema magnum.</title>
        <authorList>
            <person name="Schnaars V."/>
            <person name="Wohlbrand L."/>
            <person name="Scheve S."/>
            <person name="Hinrichs C."/>
            <person name="Reinhardt R."/>
            <person name="Rabus R."/>
        </authorList>
    </citation>
    <scope>NUCLEOTIDE SEQUENCE</scope>
    <source>
        <strain evidence="3">4be13</strain>
    </source>
</reference>
<dbReference type="GO" id="GO:0005829">
    <property type="term" value="C:cytosol"/>
    <property type="evidence" value="ECO:0007669"/>
    <property type="project" value="TreeGrafter"/>
</dbReference>
<gene>
    <name evidence="3" type="ORF">dnm_100270</name>
</gene>
<dbReference type="Gene3D" id="3.10.310.10">
    <property type="entry name" value="Diaminopimelate Epimerase, Chain A, domain 1"/>
    <property type="match status" value="2"/>
</dbReference>
<accession>A0A975BY34</accession>
<dbReference type="InterPro" id="IPR001653">
    <property type="entry name" value="DAP_epimerase_DapF"/>
</dbReference>
<evidence type="ECO:0000313" key="3">
    <source>
        <dbReference type="EMBL" id="QTA93919.1"/>
    </source>
</evidence>
<dbReference type="KEGG" id="dmm:dnm_100270"/>
<evidence type="ECO:0000256" key="2">
    <source>
        <dbReference type="ARBA" id="ARBA00023235"/>
    </source>
</evidence>
<sequence length="367" mass="41567">MKKIPFIKYTLHGNNFVIVDEVREPILAESEKPGFAYCATDMCYGIGSDNMLVVQPFRPETLKEINSVCHYWDRVPDLADADYIFRMFEPGGEEAFSCGNGLMCIANYLYRQYNVESAKIITEIPTSCPKVITIGTNLKKKTNWANMGHPRRISPDMAKPSVTTPYDREIDKINSIKVNFRRNNGFGFINGTSSLTLSGYLVFTGEPHFVIFTNNGFSAEKLLNKMFLPVSCEKPTMRRPSKNGTDTGSQLVHYIGTYFKKEYAQHFPAGLNIDFVNIIDDSGILEYRCFERGINHETLACGTGAVAASFVARRLNMLTSDQITVWPYRSRCHNPDAKIYVRECVNDWLLYGKPVLLCEGTFMFDEG</sequence>
<evidence type="ECO:0000256" key="1">
    <source>
        <dbReference type="ARBA" id="ARBA00010219"/>
    </source>
</evidence>
<dbReference type="GO" id="GO:0008837">
    <property type="term" value="F:diaminopimelate epimerase activity"/>
    <property type="evidence" value="ECO:0007669"/>
    <property type="project" value="InterPro"/>
</dbReference>
<dbReference type="Proteomes" id="UP000663722">
    <property type="component" value="Chromosome"/>
</dbReference>
<dbReference type="GO" id="GO:0009089">
    <property type="term" value="P:lysine biosynthetic process via diaminopimelate"/>
    <property type="evidence" value="ECO:0007669"/>
    <property type="project" value="InterPro"/>
</dbReference>
<proteinExistence type="inferred from homology"/>
<dbReference type="PANTHER" id="PTHR31689:SF0">
    <property type="entry name" value="DIAMINOPIMELATE EPIMERASE"/>
    <property type="match status" value="1"/>
</dbReference>
<dbReference type="AlphaFoldDB" id="A0A975BY34"/>
<dbReference type="SUPFAM" id="SSF54506">
    <property type="entry name" value="Diaminopimelate epimerase-like"/>
    <property type="match status" value="2"/>
</dbReference>
<evidence type="ECO:0000313" key="4">
    <source>
        <dbReference type="Proteomes" id="UP000663722"/>
    </source>
</evidence>
<keyword evidence="2" id="KW-0413">Isomerase</keyword>
<dbReference type="PANTHER" id="PTHR31689">
    <property type="entry name" value="DIAMINOPIMELATE EPIMERASE, CHLOROPLASTIC"/>
    <property type="match status" value="1"/>
</dbReference>
<protein>
    <submittedName>
        <fullName evidence="3">Diaminopimelate epimerase</fullName>
    </submittedName>
</protein>
<comment type="similarity">
    <text evidence="1">Belongs to the diaminopimelate epimerase family.</text>
</comment>
<dbReference type="EMBL" id="CP061800">
    <property type="protein sequence ID" value="QTA93919.1"/>
    <property type="molecule type" value="Genomic_DNA"/>
</dbReference>
<name>A0A975BY34_9BACT</name>
<organism evidence="3 4">
    <name type="scientific">Desulfonema magnum</name>
    <dbReference type="NCBI Taxonomy" id="45655"/>
    <lineage>
        <taxon>Bacteria</taxon>
        <taxon>Pseudomonadati</taxon>
        <taxon>Thermodesulfobacteriota</taxon>
        <taxon>Desulfobacteria</taxon>
        <taxon>Desulfobacterales</taxon>
        <taxon>Desulfococcaceae</taxon>
        <taxon>Desulfonema</taxon>
    </lineage>
</organism>